<evidence type="ECO:0000256" key="1">
    <source>
        <dbReference type="ARBA" id="ARBA00004141"/>
    </source>
</evidence>
<dbReference type="SUPFAM" id="SSF143865">
    <property type="entry name" value="CorA soluble domain-like"/>
    <property type="match status" value="1"/>
</dbReference>
<feature type="transmembrane region" description="Helical" evidence="7">
    <location>
        <begin position="529"/>
        <end position="552"/>
    </location>
</feature>
<keyword evidence="9" id="KW-1185">Reference proteome</keyword>
<comment type="caution">
    <text evidence="8">The sequence shown here is derived from an EMBL/GenBank/DDBJ whole genome shotgun (WGS) entry which is preliminary data.</text>
</comment>
<dbReference type="PANTHER" id="PTHR21535:SF93">
    <property type="entry name" value="CORA-LIKE MG2+ TRANSPORTER PROTEIN"/>
    <property type="match status" value="1"/>
</dbReference>
<feature type="region of interest" description="Disordered" evidence="6">
    <location>
        <begin position="1"/>
        <end position="25"/>
    </location>
</feature>
<name>K2MRG2_TRYCR</name>
<reference evidence="8 9" key="1">
    <citation type="journal article" date="2012" name="BMC Genomics">
        <title>Comparative genomic analysis of human infective Trypanosoma cruzi lineages with the bat-restricted subspecies T. cruzi marinkellei.</title>
        <authorList>
            <person name="Franzen O."/>
            <person name="Talavera-Lopez C."/>
            <person name="Ochaya S."/>
            <person name="Butler C.E."/>
            <person name="Messenger L.A."/>
            <person name="Lewis M.D."/>
            <person name="Llewellyn M.S."/>
            <person name="Marinkelle C.J."/>
            <person name="Tyler K.M."/>
            <person name="Miles M.A."/>
            <person name="Andersson B."/>
        </authorList>
    </citation>
    <scope>NUCLEOTIDE SEQUENCE [LARGE SCALE GENOMIC DNA]</scope>
    <source>
        <strain evidence="8 9">B7</strain>
    </source>
</reference>
<dbReference type="PANTHER" id="PTHR21535">
    <property type="entry name" value="MAGNESIUM AND COBALT TRANSPORT PROTEIN/MITOCHONDRIAL IMPORT INNER MEMBRANE TRANSLOCASE SUBUNIT TIM8"/>
    <property type="match status" value="1"/>
</dbReference>
<evidence type="ECO:0000256" key="6">
    <source>
        <dbReference type="SAM" id="MobiDB-lite"/>
    </source>
</evidence>
<feature type="transmembrane region" description="Helical" evidence="7">
    <location>
        <begin position="490"/>
        <end position="509"/>
    </location>
</feature>
<dbReference type="GO" id="GO:0046873">
    <property type="term" value="F:metal ion transmembrane transporter activity"/>
    <property type="evidence" value="ECO:0007669"/>
    <property type="project" value="InterPro"/>
</dbReference>
<evidence type="ECO:0000256" key="5">
    <source>
        <dbReference type="ARBA" id="ARBA00023136"/>
    </source>
</evidence>
<keyword evidence="5 7" id="KW-0472">Membrane</keyword>
<evidence type="ECO:0000256" key="4">
    <source>
        <dbReference type="ARBA" id="ARBA00022989"/>
    </source>
</evidence>
<dbReference type="OrthoDB" id="29879at2759"/>
<evidence type="ECO:0000256" key="2">
    <source>
        <dbReference type="ARBA" id="ARBA00009765"/>
    </source>
</evidence>
<evidence type="ECO:0008006" key="10">
    <source>
        <dbReference type="Google" id="ProtNLM"/>
    </source>
</evidence>
<dbReference type="SUPFAM" id="SSF144083">
    <property type="entry name" value="Magnesium transport protein CorA, transmembrane region"/>
    <property type="match status" value="1"/>
</dbReference>
<evidence type="ECO:0000313" key="9">
    <source>
        <dbReference type="Proteomes" id="UP000007350"/>
    </source>
</evidence>
<dbReference type="Proteomes" id="UP000007350">
    <property type="component" value="Unassembled WGS sequence"/>
</dbReference>
<evidence type="ECO:0000256" key="3">
    <source>
        <dbReference type="ARBA" id="ARBA00022692"/>
    </source>
</evidence>
<keyword evidence="3 7" id="KW-0812">Transmembrane</keyword>
<dbReference type="InterPro" id="IPR045863">
    <property type="entry name" value="CorA_TM1_TM2"/>
</dbReference>
<dbReference type="InterPro" id="IPR002523">
    <property type="entry name" value="MgTranspt_CorA/ZnTranspt_ZntB"/>
</dbReference>
<dbReference type="EMBL" id="AHKC01012856">
    <property type="protein sequence ID" value="EKF29620.1"/>
    <property type="molecule type" value="Genomic_DNA"/>
</dbReference>
<comment type="subcellular location">
    <subcellularLocation>
        <location evidence="1">Membrane</location>
        <topology evidence="1">Multi-pass membrane protein</topology>
    </subcellularLocation>
</comment>
<sequence>MEEEMSLLKDRQKGGDANRHEPTENFHFMHDEHREREVEHRQQSRHHWQFVPLQVRLMVQFNDGTTREWGPNAPMNEVVQTLRAMMMGSLDNNRENNGSIHVFDHDSVAVNVDADLHDVTAQKTLKMHLPISFFWIDMTGSPELEDLNALFGLLKVNACTKRRWGAEATGGLAGNSSDYTNGGVFEDDSDPFWGSNEEARGREPDEMHVFVEEQYVQLQLAVIRANNPPSAHDATQSIYAASRKEHAMHQPDRLHANLFDVDVEEDLGRVRLLCFSDGIVTWRPVPEVEGWGYIAQAVERRLADPSPTKRMLTTSQLLHIILDELCEAFLPDPTLVLNEADAIDSMLPFVRQRESEQADVLRRSLRLQRRIAVHRRLLLSKVNLLEQLGRPVMRTLLAFITADLGNTGKVLQRPNAIAASKPLTKAPMQTDKRSAALRSLRGLPHTSIIHRILYLLRQLDGAHTILSNATIVYTSTVAMRNNNVSTESDYRMVVLHYVTLIILPLTIVASQWGMNCYVPWKNLDSTTPFWTITGLSALYAAVLLSYPLYYYLTGRPDKLV</sequence>
<keyword evidence="4 7" id="KW-1133">Transmembrane helix</keyword>
<proteinExistence type="inferred from homology"/>
<dbReference type="GO" id="GO:0016020">
    <property type="term" value="C:membrane"/>
    <property type="evidence" value="ECO:0007669"/>
    <property type="project" value="UniProtKB-SubCell"/>
</dbReference>
<comment type="similarity">
    <text evidence="2">Belongs to the CorA metal ion transporter (MIT) (TC 1.A.35) family.</text>
</comment>
<evidence type="ECO:0000256" key="7">
    <source>
        <dbReference type="SAM" id="Phobius"/>
    </source>
</evidence>
<dbReference type="Gene3D" id="1.20.58.340">
    <property type="entry name" value="Magnesium transport protein CorA, transmembrane region"/>
    <property type="match status" value="1"/>
</dbReference>
<dbReference type="AlphaFoldDB" id="K2MRG2"/>
<protein>
    <recommendedName>
        <fullName evidence="10">CorA-like Mg2+ transporter protein</fullName>
    </recommendedName>
</protein>
<dbReference type="InterPro" id="IPR045861">
    <property type="entry name" value="CorA_cytoplasmic_dom"/>
</dbReference>
<gene>
    <name evidence="8" type="ORF">MOQ_006584</name>
</gene>
<dbReference type="Pfam" id="PF01544">
    <property type="entry name" value="CorA"/>
    <property type="match status" value="1"/>
</dbReference>
<organism evidence="8 9">
    <name type="scientific">Trypanosoma cruzi marinkellei</name>
    <dbReference type="NCBI Taxonomy" id="85056"/>
    <lineage>
        <taxon>Eukaryota</taxon>
        <taxon>Discoba</taxon>
        <taxon>Euglenozoa</taxon>
        <taxon>Kinetoplastea</taxon>
        <taxon>Metakinetoplastina</taxon>
        <taxon>Trypanosomatida</taxon>
        <taxon>Trypanosomatidae</taxon>
        <taxon>Trypanosoma</taxon>
        <taxon>Schizotrypanum</taxon>
    </lineage>
</organism>
<accession>K2MRG2</accession>
<evidence type="ECO:0000313" key="8">
    <source>
        <dbReference type="EMBL" id="EKF29620.1"/>
    </source>
</evidence>